<dbReference type="FunFam" id="3.40.50.300:FF:000273">
    <property type="entry name" value="GTP-binding protein Rheb homolog"/>
    <property type="match status" value="1"/>
</dbReference>
<organism evidence="16 18">
    <name type="scientific">Aspergillus hiratsukae</name>
    <dbReference type="NCBI Taxonomy" id="1194566"/>
    <lineage>
        <taxon>Eukaryota</taxon>
        <taxon>Fungi</taxon>
        <taxon>Dikarya</taxon>
        <taxon>Ascomycota</taxon>
        <taxon>Pezizomycotina</taxon>
        <taxon>Eurotiomycetes</taxon>
        <taxon>Eurotiomycetidae</taxon>
        <taxon>Eurotiales</taxon>
        <taxon>Aspergillaceae</taxon>
        <taxon>Aspergillus</taxon>
        <taxon>Aspergillus subgen. Fumigati</taxon>
    </lineage>
</organism>
<dbReference type="PANTHER" id="PTHR24070">
    <property type="entry name" value="RAS, DI-RAS, AND RHEB FAMILY MEMBERS OF SMALL GTPASE SUPERFAMILY"/>
    <property type="match status" value="1"/>
</dbReference>
<keyword evidence="9" id="KW-0636">Prenylation</keyword>
<dbReference type="InterPro" id="IPR027417">
    <property type="entry name" value="P-loop_NTPase"/>
</dbReference>
<dbReference type="GO" id="GO:0007165">
    <property type="term" value="P:signal transduction"/>
    <property type="evidence" value="ECO:0007669"/>
    <property type="project" value="InterPro"/>
</dbReference>
<evidence type="ECO:0000259" key="14">
    <source>
        <dbReference type="Pfam" id="PF07814"/>
    </source>
</evidence>
<dbReference type="GO" id="GO:0046872">
    <property type="term" value="F:metal ion binding"/>
    <property type="evidence" value="ECO:0007669"/>
    <property type="project" value="UniProtKB-KW"/>
</dbReference>
<evidence type="ECO:0000256" key="6">
    <source>
        <dbReference type="ARBA" id="ARBA00023134"/>
    </source>
</evidence>
<dbReference type="Proteomes" id="UP000662466">
    <property type="component" value="Unassembled WGS sequence"/>
</dbReference>
<dbReference type="SUPFAM" id="SSF52540">
    <property type="entry name" value="P-loop containing nucleoside triphosphate hydrolases"/>
    <property type="match status" value="1"/>
</dbReference>
<reference evidence="16" key="1">
    <citation type="submission" date="2020-06" db="EMBL/GenBank/DDBJ databases">
        <title>Draft genome sequences of strains closely related to Aspergillus parafelis and Aspergillus hiratsukae.</title>
        <authorList>
            <person name="Dos Santos R.A.C."/>
            <person name="Rivero-Menendez O."/>
            <person name="Steenwyk J.L."/>
            <person name="Mead M.E."/>
            <person name="Goldman G.H."/>
            <person name="Alastruey-Izquierdo A."/>
            <person name="Rokas A."/>
        </authorList>
    </citation>
    <scope>NUCLEOTIDE SEQUENCE</scope>
    <source>
        <strain evidence="15">CNM-CM5793</strain>
        <strain evidence="16">CNM-CM6106</strain>
    </source>
</reference>
<keyword evidence="1" id="KW-0488">Methylation</keyword>
<evidence type="ECO:0000256" key="10">
    <source>
        <dbReference type="ARBA" id="ARBA00037969"/>
    </source>
</evidence>
<keyword evidence="5" id="KW-0460">Magnesium</keyword>
<dbReference type="PROSITE" id="PS51421">
    <property type="entry name" value="RAS"/>
    <property type="match status" value="1"/>
</dbReference>
<dbReference type="InterPro" id="IPR005225">
    <property type="entry name" value="Small_GTP-bd"/>
</dbReference>
<dbReference type="EMBL" id="JACBAD010001912">
    <property type="protein sequence ID" value="KAF7128622.1"/>
    <property type="molecule type" value="Genomic_DNA"/>
</dbReference>
<dbReference type="GO" id="GO:0003924">
    <property type="term" value="F:GTPase activity"/>
    <property type="evidence" value="ECO:0007669"/>
    <property type="project" value="InterPro"/>
</dbReference>
<evidence type="ECO:0000256" key="12">
    <source>
        <dbReference type="ARBA" id="ARBA00049117"/>
    </source>
</evidence>
<dbReference type="SMART" id="SM00174">
    <property type="entry name" value="RHO"/>
    <property type="match status" value="1"/>
</dbReference>
<evidence type="ECO:0000313" key="17">
    <source>
        <dbReference type="Proteomes" id="UP000630445"/>
    </source>
</evidence>
<dbReference type="InterPro" id="IPR001806">
    <property type="entry name" value="Small_GTPase"/>
</dbReference>
<evidence type="ECO:0000256" key="3">
    <source>
        <dbReference type="ARBA" id="ARBA00022741"/>
    </source>
</evidence>
<comment type="caution">
    <text evidence="16">The sequence shown here is derived from an EMBL/GenBank/DDBJ whole genome shotgun (WGS) entry which is preliminary data.</text>
</comment>
<feature type="compositionally biased region" description="Basic and acidic residues" evidence="13">
    <location>
        <begin position="1"/>
        <end position="15"/>
    </location>
</feature>
<dbReference type="GO" id="GO:0016020">
    <property type="term" value="C:membrane"/>
    <property type="evidence" value="ECO:0007669"/>
    <property type="project" value="InterPro"/>
</dbReference>
<dbReference type="Pfam" id="PF07814">
    <property type="entry name" value="WAPL"/>
    <property type="match status" value="1"/>
</dbReference>
<dbReference type="OrthoDB" id="5976022at2759"/>
<feature type="region of interest" description="Disordered" evidence="13">
    <location>
        <begin position="1"/>
        <end position="149"/>
    </location>
</feature>
<proteinExistence type="inferred from homology"/>
<evidence type="ECO:0000256" key="13">
    <source>
        <dbReference type="SAM" id="MobiDB-lite"/>
    </source>
</evidence>
<keyword evidence="8" id="KW-0449">Lipoprotein</keyword>
<evidence type="ECO:0000256" key="4">
    <source>
        <dbReference type="ARBA" id="ARBA00022801"/>
    </source>
</evidence>
<comment type="subcellular location">
    <subcellularLocation>
        <location evidence="11">Endomembrane system</location>
        <topology evidence="11">Lipid-anchor</topology>
        <orientation evidence="11">Cytoplasmic side</orientation>
    </subcellularLocation>
</comment>
<feature type="domain" description="Wings apart-like protein C-terminal" evidence="14">
    <location>
        <begin position="364"/>
        <end position="702"/>
    </location>
</feature>
<dbReference type="Gene3D" id="3.40.50.300">
    <property type="entry name" value="P-loop containing nucleotide triphosphate hydrolases"/>
    <property type="match status" value="1"/>
</dbReference>
<dbReference type="PROSITE" id="PS51419">
    <property type="entry name" value="RAB"/>
    <property type="match status" value="1"/>
</dbReference>
<feature type="compositionally biased region" description="Polar residues" evidence="13">
    <location>
        <begin position="161"/>
        <end position="192"/>
    </location>
</feature>
<dbReference type="AlphaFoldDB" id="A0A8H6UUL1"/>
<sequence>MKEDTERHIDLDRSATARHRKLEGNHAMPKGRNECNESPKTSDPTSEASEMQSAEKNYKHSPSKNESPVPEPVDKMLHRFQGQRGKEQHVTQNKRRKLDVSQQTQQGWDRDISHRLHNSVSRMAPRNKRDLNAGTDMSRTKGKSYVPQSELGLHVCGQDLQQATSEGRSGRNKASNTVPYSQPIRTEQTISKNKPRSIALEIATSSSQSKSRTETRSQITARRRLVDSLGPLEPTVEIGVLASGANDDTGVDLLPRHSPHRDCSYNYQPNPDFRPGEIATESTNRATAETSGPVSSRVGGCRVTYARQRSFLDDTSIVDNRCPSEIPASTASRFVQGQQKYGSEILSIYSSHMGDGESSDSGPVRGIHELRQAGDNSRFRSEIELIFEDIEDPYNTTSGRCSSFVQLCEKLLDRQFVRRFLEHGFHDRLVGRIDRHLDVVSASFALCACGLINSYDTLSHISLISHWSNLVALSSVLLPEGRDLLSLSQMPTAGLSRSVQMSIKHILPRLSSTIGGDELALGISPRFVALSSIQSCIVSLSNKGGSIEPIPATLSDQLVKLLMPERHETIRFPVSRERFRTLASIFSILESYAVIFNAADHNQNCPSLSSLSRLHEFLNLSQCNQGRQLRLYYIRAILNLTNNDSDLCNEYATPEMVKGLVKIVMSEIRDASDDISEEEDNSLNTIVLALGVLINMTEKSESARVLFLHLTLDSTSLIHSLLQQFYERVNSVSEAHTAPTVHRNVTVGYLSILLLTLCFSDEAISQVRRSLDNKGLTVVLSTAGKSSLTVRFVEHHFVESYYPTIENTFSRIIKYNGQDFATEIVDTAGQDEYSILNSKHFIGIHGYIIVYSVASRQSFDMVRVIRDKILNHLGADHVPLVVVGNKSDLKSEQRQVSLDEGRQLGEEFHCAFTEASARLDYNVAKAFDLMIGEIEKSQNPSQPAGGSKCILM</sequence>
<dbReference type="SMART" id="SM00175">
    <property type="entry name" value="RAB"/>
    <property type="match status" value="1"/>
</dbReference>
<feature type="compositionally biased region" description="Polar residues" evidence="13">
    <location>
        <begin position="280"/>
        <end position="294"/>
    </location>
</feature>
<name>A0A8H6UUL1_9EURO</name>
<evidence type="ECO:0000256" key="9">
    <source>
        <dbReference type="ARBA" id="ARBA00023289"/>
    </source>
</evidence>
<evidence type="ECO:0000256" key="2">
    <source>
        <dbReference type="ARBA" id="ARBA00022723"/>
    </source>
</evidence>
<protein>
    <recommendedName>
        <fullName evidence="14">Wings apart-like protein C-terminal domain-containing protein</fullName>
    </recommendedName>
</protein>
<feature type="region of interest" description="Disordered" evidence="13">
    <location>
        <begin position="161"/>
        <end position="196"/>
    </location>
</feature>
<dbReference type="GO" id="GO:0005525">
    <property type="term" value="F:GTP binding"/>
    <property type="evidence" value="ECO:0007669"/>
    <property type="project" value="UniProtKB-KW"/>
</dbReference>
<dbReference type="GO" id="GO:0012505">
    <property type="term" value="C:endomembrane system"/>
    <property type="evidence" value="ECO:0007669"/>
    <property type="project" value="UniProtKB-SubCell"/>
</dbReference>
<dbReference type="InterPro" id="IPR020849">
    <property type="entry name" value="Small_GTPase_Ras-type"/>
</dbReference>
<keyword evidence="4" id="KW-0378">Hydrolase</keyword>
<keyword evidence="2" id="KW-0479">Metal-binding</keyword>
<keyword evidence="7" id="KW-0472">Membrane</keyword>
<evidence type="ECO:0000256" key="5">
    <source>
        <dbReference type="ARBA" id="ARBA00022842"/>
    </source>
</evidence>
<evidence type="ECO:0000256" key="8">
    <source>
        <dbReference type="ARBA" id="ARBA00023288"/>
    </source>
</evidence>
<dbReference type="EMBL" id="JACBAF010002182">
    <property type="protein sequence ID" value="KAF7164804.1"/>
    <property type="molecule type" value="Genomic_DNA"/>
</dbReference>
<gene>
    <name evidence="15" type="ORF">CNMCM5793_003410</name>
    <name evidence="16" type="ORF">CNMCM6106_001176</name>
</gene>
<feature type="region of interest" description="Disordered" evidence="13">
    <location>
        <begin position="256"/>
        <end position="298"/>
    </location>
</feature>
<evidence type="ECO:0000256" key="1">
    <source>
        <dbReference type="ARBA" id="ARBA00022481"/>
    </source>
</evidence>
<comment type="catalytic activity">
    <reaction evidence="12">
        <text>GTP + H2O = GDP + phosphate + H(+)</text>
        <dbReference type="Rhea" id="RHEA:19669"/>
        <dbReference type="ChEBI" id="CHEBI:15377"/>
        <dbReference type="ChEBI" id="CHEBI:15378"/>
        <dbReference type="ChEBI" id="CHEBI:37565"/>
        <dbReference type="ChEBI" id="CHEBI:43474"/>
        <dbReference type="ChEBI" id="CHEBI:58189"/>
    </reaction>
    <physiologicalReaction direction="left-to-right" evidence="12">
        <dbReference type="Rhea" id="RHEA:19670"/>
    </physiologicalReaction>
</comment>
<dbReference type="Proteomes" id="UP000630445">
    <property type="component" value="Unassembled WGS sequence"/>
</dbReference>
<evidence type="ECO:0000256" key="7">
    <source>
        <dbReference type="ARBA" id="ARBA00023136"/>
    </source>
</evidence>
<dbReference type="NCBIfam" id="TIGR00231">
    <property type="entry name" value="small_GTP"/>
    <property type="match status" value="1"/>
</dbReference>
<accession>A0A8H6UUL1</accession>
<keyword evidence="3" id="KW-0547">Nucleotide-binding</keyword>
<dbReference type="InterPro" id="IPR011989">
    <property type="entry name" value="ARM-like"/>
</dbReference>
<evidence type="ECO:0000313" key="18">
    <source>
        <dbReference type="Proteomes" id="UP000662466"/>
    </source>
</evidence>
<dbReference type="CDD" id="cd04137">
    <property type="entry name" value="RheB"/>
    <property type="match status" value="1"/>
</dbReference>
<keyword evidence="17" id="KW-1185">Reference proteome</keyword>
<evidence type="ECO:0000256" key="11">
    <source>
        <dbReference type="ARBA" id="ARBA00046278"/>
    </source>
</evidence>
<keyword evidence="6" id="KW-0342">GTP-binding</keyword>
<dbReference type="PRINTS" id="PR00449">
    <property type="entry name" value="RASTRNSFRMNG"/>
</dbReference>
<dbReference type="Pfam" id="PF00071">
    <property type="entry name" value="Ras"/>
    <property type="match status" value="1"/>
</dbReference>
<evidence type="ECO:0000313" key="16">
    <source>
        <dbReference type="EMBL" id="KAF7164804.1"/>
    </source>
</evidence>
<feature type="compositionally biased region" description="Polar residues" evidence="13">
    <location>
        <begin position="38"/>
        <end position="55"/>
    </location>
</feature>
<dbReference type="InterPro" id="IPR022771">
    <property type="entry name" value="WAPL_C"/>
</dbReference>
<comment type="similarity">
    <text evidence="10">Belongs to the small GTPase superfamily. Rheb family.</text>
</comment>
<dbReference type="Gene3D" id="1.25.10.10">
    <property type="entry name" value="Leucine-rich Repeat Variant"/>
    <property type="match status" value="1"/>
</dbReference>
<dbReference type="SMART" id="SM00173">
    <property type="entry name" value="RAS"/>
    <property type="match status" value="1"/>
</dbReference>
<evidence type="ECO:0000313" key="15">
    <source>
        <dbReference type="EMBL" id="KAF7128622.1"/>
    </source>
</evidence>